<dbReference type="Gramene" id="CDY66115">
    <property type="protein sequence ID" value="CDY66115"/>
    <property type="gene ID" value="GSBRNA2T00052107001"/>
</dbReference>
<evidence type="ECO:0000313" key="1">
    <source>
        <dbReference type="EMBL" id="CDY66115.1"/>
    </source>
</evidence>
<name>A0A078JHX3_BRANA</name>
<reference evidence="1 2" key="1">
    <citation type="journal article" date="2014" name="Science">
        <title>Plant genetics. Early allopolyploid evolution in the post-Neolithic Brassica napus oilseed genome.</title>
        <authorList>
            <person name="Chalhoub B."/>
            <person name="Denoeud F."/>
            <person name="Liu S."/>
            <person name="Parkin I.A."/>
            <person name="Tang H."/>
            <person name="Wang X."/>
            <person name="Chiquet J."/>
            <person name="Belcram H."/>
            <person name="Tong C."/>
            <person name="Samans B."/>
            <person name="Correa M."/>
            <person name="Da Silva C."/>
            <person name="Just J."/>
            <person name="Falentin C."/>
            <person name="Koh C.S."/>
            <person name="Le Clainche I."/>
            <person name="Bernard M."/>
            <person name="Bento P."/>
            <person name="Noel B."/>
            <person name="Labadie K."/>
            <person name="Alberti A."/>
            <person name="Charles M."/>
            <person name="Arnaud D."/>
            <person name="Guo H."/>
            <person name="Daviaud C."/>
            <person name="Alamery S."/>
            <person name="Jabbari K."/>
            <person name="Zhao M."/>
            <person name="Edger P.P."/>
            <person name="Chelaifa H."/>
            <person name="Tack D."/>
            <person name="Lassalle G."/>
            <person name="Mestiri I."/>
            <person name="Schnel N."/>
            <person name="Le Paslier M.C."/>
            <person name="Fan G."/>
            <person name="Renault V."/>
            <person name="Bayer P.E."/>
            <person name="Golicz A.A."/>
            <person name="Manoli S."/>
            <person name="Lee T.H."/>
            <person name="Thi V.H."/>
            <person name="Chalabi S."/>
            <person name="Hu Q."/>
            <person name="Fan C."/>
            <person name="Tollenaere R."/>
            <person name="Lu Y."/>
            <person name="Battail C."/>
            <person name="Shen J."/>
            <person name="Sidebottom C.H."/>
            <person name="Wang X."/>
            <person name="Canaguier A."/>
            <person name="Chauveau A."/>
            <person name="Berard A."/>
            <person name="Deniot G."/>
            <person name="Guan M."/>
            <person name="Liu Z."/>
            <person name="Sun F."/>
            <person name="Lim Y.P."/>
            <person name="Lyons E."/>
            <person name="Town C.D."/>
            <person name="Bancroft I."/>
            <person name="Wang X."/>
            <person name="Meng J."/>
            <person name="Ma J."/>
            <person name="Pires J.C."/>
            <person name="King G.J."/>
            <person name="Brunel D."/>
            <person name="Delourme R."/>
            <person name="Renard M."/>
            <person name="Aury J.M."/>
            <person name="Adams K.L."/>
            <person name="Batley J."/>
            <person name="Snowdon R.J."/>
            <person name="Tost J."/>
            <person name="Edwards D."/>
            <person name="Zhou Y."/>
            <person name="Hua W."/>
            <person name="Sharpe A.G."/>
            <person name="Paterson A.H."/>
            <person name="Guan C."/>
            <person name="Wincker P."/>
        </authorList>
    </citation>
    <scope>NUCLEOTIDE SEQUENCE [LARGE SCALE GENOMIC DNA]</scope>
    <source>
        <strain evidence="2">cv. Darmor-bzh</strain>
    </source>
</reference>
<gene>
    <name evidence="1" type="primary">BnaCnng49620D</name>
    <name evidence="1" type="ORF">GSBRNA2T00052107001</name>
</gene>
<accession>A0A078JHX3</accession>
<dbReference type="EMBL" id="LK035090">
    <property type="protein sequence ID" value="CDY66115.1"/>
    <property type="molecule type" value="Genomic_DNA"/>
</dbReference>
<protein>
    <submittedName>
        <fullName evidence="1">BnaCnng49620D protein</fullName>
    </submittedName>
</protein>
<dbReference type="PaxDb" id="3708-A0A078JHX3"/>
<evidence type="ECO:0000313" key="2">
    <source>
        <dbReference type="Proteomes" id="UP000028999"/>
    </source>
</evidence>
<organism evidence="1 2">
    <name type="scientific">Brassica napus</name>
    <name type="common">Rape</name>
    <dbReference type="NCBI Taxonomy" id="3708"/>
    <lineage>
        <taxon>Eukaryota</taxon>
        <taxon>Viridiplantae</taxon>
        <taxon>Streptophyta</taxon>
        <taxon>Embryophyta</taxon>
        <taxon>Tracheophyta</taxon>
        <taxon>Spermatophyta</taxon>
        <taxon>Magnoliopsida</taxon>
        <taxon>eudicotyledons</taxon>
        <taxon>Gunneridae</taxon>
        <taxon>Pentapetalae</taxon>
        <taxon>rosids</taxon>
        <taxon>malvids</taxon>
        <taxon>Brassicales</taxon>
        <taxon>Brassicaceae</taxon>
        <taxon>Brassiceae</taxon>
        <taxon>Brassica</taxon>
    </lineage>
</organism>
<sequence>MSMGLGGKKIWCRHLRIGQILLTHIEEFSCSKTFFPSFKIKHIPKAQNTMTDKLARGARSSSSAILYVDSIPLVWLAQPMVSA</sequence>
<proteinExistence type="predicted"/>
<dbReference type="Proteomes" id="UP000028999">
    <property type="component" value="Unassembled WGS sequence"/>
</dbReference>
<dbReference type="AlphaFoldDB" id="A0A078JHX3"/>
<keyword evidence="2" id="KW-1185">Reference proteome</keyword>